<dbReference type="PROSITE" id="PS51339">
    <property type="entry name" value="PPASE_MYOTUBULARIN"/>
    <property type="match status" value="1"/>
</dbReference>
<dbReference type="AlphaFoldDB" id="A0A0C2MPZ0"/>
<dbReference type="InterPro" id="IPR010569">
    <property type="entry name" value="Myotubularin-like_Pase_dom"/>
</dbReference>
<dbReference type="InterPro" id="IPR029021">
    <property type="entry name" value="Prot-tyrosine_phosphatase-like"/>
</dbReference>
<dbReference type="EMBL" id="JWZT01004623">
    <property type="protein sequence ID" value="KII63701.1"/>
    <property type="molecule type" value="Genomic_DNA"/>
</dbReference>
<evidence type="ECO:0000313" key="7">
    <source>
        <dbReference type="Proteomes" id="UP000031668"/>
    </source>
</evidence>
<dbReference type="SUPFAM" id="SSF52799">
    <property type="entry name" value="(Phosphotyrosine protein) phosphatases II"/>
    <property type="match status" value="1"/>
</dbReference>
<feature type="binding site" evidence="4">
    <location>
        <begin position="331"/>
        <end position="337"/>
    </location>
    <ligand>
        <name>substrate</name>
    </ligand>
</feature>
<comment type="similarity">
    <text evidence="1">Belongs to the protein-tyrosine phosphatase family. Non-receptor class myotubularin subfamily.</text>
</comment>
<dbReference type="SMART" id="SM00404">
    <property type="entry name" value="PTPc_motif"/>
    <property type="match status" value="1"/>
</dbReference>
<protein>
    <submittedName>
        <fullName evidence="6">Myotubularin-related protein 6</fullName>
    </submittedName>
</protein>
<organism evidence="6 7">
    <name type="scientific">Thelohanellus kitauei</name>
    <name type="common">Myxosporean</name>
    <dbReference type="NCBI Taxonomy" id="669202"/>
    <lineage>
        <taxon>Eukaryota</taxon>
        <taxon>Metazoa</taxon>
        <taxon>Cnidaria</taxon>
        <taxon>Myxozoa</taxon>
        <taxon>Myxosporea</taxon>
        <taxon>Bivalvulida</taxon>
        <taxon>Platysporina</taxon>
        <taxon>Myxobolidae</taxon>
        <taxon>Thelohanellus</taxon>
    </lineage>
</organism>
<evidence type="ECO:0000256" key="4">
    <source>
        <dbReference type="PIRSR" id="PIRSR630564-2"/>
    </source>
</evidence>
<dbReference type="OrthoDB" id="271628at2759"/>
<dbReference type="PANTHER" id="PTHR10807">
    <property type="entry name" value="MYOTUBULARIN-RELATED"/>
    <property type="match status" value="1"/>
</dbReference>
<dbReference type="InterPro" id="IPR011011">
    <property type="entry name" value="Znf_FYVE_PHD"/>
</dbReference>
<reference evidence="6 7" key="1">
    <citation type="journal article" date="2014" name="Genome Biol. Evol.">
        <title>The genome of the myxosporean Thelohanellus kitauei shows adaptations to nutrient acquisition within its fish host.</title>
        <authorList>
            <person name="Yang Y."/>
            <person name="Xiong J."/>
            <person name="Zhou Z."/>
            <person name="Huo F."/>
            <person name="Miao W."/>
            <person name="Ran C."/>
            <person name="Liu Y."/>
            <person name="Zhang J."/>
            <person name="Feng J."/>
            <person name="Wang M."/>
            <person name="Wang M."/>
            <person name="Wang L."/>
            <person name="Yao B."/>
        </authorList>
    </citation>
    <scope>NUCLEOTIDE SEQUENCE [LARGE SCALE GENOMIC DNA]</scope>
    <source>
        <strain evidence="6">Wuqing</strain>
    </source>
</reference>
<gene>
    <name evidence="6" type="ORF">RF11_06239</name>
</gene>
<keyword evidence="7" id="KW-1185">Reference proteome</keyword>
<evidence type="ECO:0000256" key="1">
    <source>
        <dbReference type="ARBA" id="ARBA00007471"/>
    </source>
</evidence>
<evidence type="ECO:0000313" key="6">
    <source>
        <dbReference type="EMBL" id="KII63701.1"/>
    </source>
</evidence>
<dbReference type="SUPFAM" id="SSF57903">
    <property type="entry name" value="FYVE/PHD zinc finger"/>
    <property type="match status" value="1"/>
</dbReference>
<dbReference type="GO" id="GO:0006629">
    <property type="term" value="P:lipid metabolic process"/>
    <property type="evidence" value="ECO:0007669"/>
    <property type="project" value="UniProtKB-KW"/>
</dbReference>
<sequence length="603" mass="70160">MIKIEETRYLAFNGTNSINGCVTAYRTYLEFVSTDSNTSHRVEYCQVVKFKIQKYFNTVAIEFICRNLANFLIFLSSDSAVERLIGVLEARTVVTNRFCFPAYVSPLTYNSYFDRTYGWNIYDKQQEFYRMCGMDESHLRVSIVNLKYEVCSTYPDIVFVPKNAKDATVIASAAFRSRGRFPALSYYYNVTNTCLIRCAQPLSGFTNKCAKDVSLLKHFWSMKEPHKKLHIFDARPKINAMANVVKGKGYEDLRVYNFCCFDFLDIPNIHVIRESFEKFLVSVRTKHLSVSSMFKSIMSTNWPKYICLIIEASFTICSKLHHEAVNCLIHCSDGWDRTSQLCALSSLILDPFYRTLHGFVILIEKDFVSFGHPFCLRNGLLSGNSKDTSPIFVQFLECVFQLQQKYPSEFQFNERFLLHLAHYFFSCQFGTFLVDCERERISMEVSENTDSIWNYIFSRTHDYLNLFYQPHSESFVHTNFKIHNYKIWRNLYCYKIPELYDCFTLDTYAFQVQEQVNRNLRCKSKKIPPSASHWTPVTHVHTCYSCSANLNAPFEPISHCYNCAKIFCKICLIDCNDMKCCNTCAKINSITESLQNIGIDDTT</sequence>
<accession>A0A0C2MPZ0</accession>
<evidence type="ECO:0000259" key="5">
    <source>
        <dbReference type="PROSITE" id="PS51339"/>
    </source>
</evidence>
<dbReference type="PANTHER" id="PTHR10807:SF128">
    <property type="entry name" value="PHOSPHATIDYLINOSITOL-3,5-BISPHOSPHATE 3-PHOSPHATASE"/>
    <property type="match status" value="1"/>
</dbReference>
<evidence type="ECO:0000256" key="2">
    <source>
        <dbReference type="ARBA" id="ARBA00023098"/>
    </source>
</evidence>
<comment type="caution">
    <text evidence="6">The sequence shown here is derived from an EMBL/GenBank/DDBJ whole genome shotgun (WGS) entry which is preliminary data.</text>
</comment>
<dbReference type="Proteomes" id="UP000031668">
    <property type="component" value="Unassembled WGS sequence"/>
</dbReference>
<feature type="binding site" evidence="4">
    <location>
        <begin position="268"/>
        <end position="269"/>
    </location>
    <ligand>
        <name>substrate</name>
    </ligand>
</feature>
<feature type="domain" description="Myotubularin phosphatase" evidence="5">
    <location>
        <begin position="118"/>
        <end position="492"/>
    </location>
</feature>
<dbReference type="InterPro" id="IPR016130">
    <property type="entry name" value="Tyr_Pase_AS"/>
</dbReference>
<proteinExistence type="inferred from homology"/>
<evidence type="ECO:0000256" key="3">
    <source>
        <dbReference type="PIRSR" id="PIRSR630564-1"/>
    </source>
</evidence>
<name>A0A0C2MPZ0_THEKT</name>
<dbReference type="InterPro" id="IPR003595">
    <property type="entry name" value="Tyr_Pase_cat"/>
</dbReference>
<dbReference type="Pfam" id="PF06602">
    <property type="entry name" value="Myotub-related"/>
    <property type="match status" value="1"/>
</dbReference>
<feature type="binding site" evidence="4">
    <location>
        <begin position="243"/>
        <end position="246"/>
    </location>
    <ligand>
        <name>substrate</name>
    </ligand>
</feature>
<dbReference type="PROSITE" id="PS00383">
    <property type="entry name" value="TYR_PHOSPHATASE_1"/>
    <property type="match status" value="1"/>
</dbReference>
<dbReference type="InterPro" id="IPR030564">
    <property type="entry name" value="Myotubularin"/>
</dbReference>
<dbReference type="GO" id="GO:0005737">
    <property type="term" value="C:cytoplasm"/>
    <property type="evidence" value="ECO:0007669"/>
    <property type="project" value="TreeGrafter"/>
</dbReference>
<keyword evidence="2" id="KW-0443">Lipid metabolism</keyword>
<feature type="active site" description="Phosphocysteine intermediate" evidence="3">
    <location>
        <position position="331"/>
    </location>
</feature>